<evidence type="ECO:0000313" key="3">
    <source>
        <dbReference type="Proteomes" id="UP000799537"/>
    </source>
</evidence>
<protein>
    <recommendedName>
        <fullName evidence="4">N-acetyltransferase domain-containing protein</fullName>
    </recommendedName>
</protein>
<dbReference type="GeneID" id="54558080"/>
<keyword evidence="3" id="KW-1185">Reference proteome</keyword>
<evidence type="ECO:0000256" key="1">
    <source>
        <dbReference type="SAM" id="MobiDB-lite"/>
    </source>
</evidence>
<accession>A0A6A6CVU5</accession>
<dbReference type="CDD" id="cd04301">
    <property type="entry name" value="NAT_SF"/>
    <property type="match status" value="1"/>
</dbReference>
<sequence length="237" mass="26423">MALQPHIGEGAFRDEPKIDEGPIIDGKPTSISTWSAKQLKDCALLPGLFKTINLAYLTSDEKSFGTSTGDRLKSTEDLIQVLRNDANSFIIILNQTHSDREVLSTASCRRYYGPESDTSRAWACTHTPAPGVEEWELKLVATHPSAQGKGLASYMLGLTEKEVVSRFNAREGSRRKAAAAQSHPKMIMCTPETTFAEFYARRGYGKDYVRPFKNDHIGFDINFMSKMLDPKDGDHME</sequence>
<dbReference type="Gene3D" id="3.40.630.30">
    <property type="match status" value="1"/>
</dbReference>
<reference evidence="2" key="1">
    <citation type="journal article" date="2020" name="Stud. Mycol.">
        <title>101 Dothideomycetes genomes: a test case for predicting lifestyles and emergence of pathogens.</title>
        <authorList>
            <person name="Haridas S."/>
            <person name="Albert R."/>
            <person name="Binder M."/>
            <person name="Bloem J."/>
            <person name="Labutti K."/>
            <person name="Salamov A."/>
            <person name="Andreopoulos B."/>
            <person name="Baker S."/>
            <person name="Barry K."/>
            <person name="Bills G."/>
            <person name="Bluhm B."/>
            <person name="Cannon C."/>
            <person name="Castanera R."/>
            <person name="Culley D."/>
            <person name="Daum C."/>
            <person name="Ezra D."/>
            <person name="Gonzalez J."/>
            <person name="Henrissat B."/>
            <person name="Kuo A."/>
            <person name="Liang C."/>
            <person name="Lipzen A."/>
            <person name="Lutzoni F."/>
            <person name="Magnuson J."/>
            <person name="Mondo S."/>
            <person name="Nolan M."/>
            <person name="Ohm R."/>
            <person name="Pangilinan J."/>
            <person name="Park H.-J."/>
            <person name="Ramirez L."/>
            <person name="Alfaro M."/>
            <person name="Sun H."/>
            <person name="Tritt A."/>
            <person name="Yoshinaga Y."/>
            <person name="Zwiers L.-H."/>
            <person name="Turgeon B."/>
            <person name="Goodwin S."/>
            <person name="Spatafora J."/>
            <person name="Crous P."/>
            <person name="Grigoriev I."/>
        </authorList>
    </citation>
    <scope>NUCLEOTIDE SEQUENCE</scope>
    <source>
        <strain evidence="2">ATCC 36951</strain>
    </source>
</reference>
<dbReference type="RefSeq" id="XP_033671217.1">
    <property type="nucleotide sequence ID" value="XM_033804808.1"/>
</dbReference>
<dbReference type="SUPFAM" id="SSF55729">
    <property type="entry name" value="Acyl-CoA N-acyltransferases (Nat)"/>
    <property type="match status" value="1"/>
</dbReference>
<feature type="compositionally biased region" description="Basic and acidic residues" evidence="1">
    <location>
        <begin position="11"/>
        <end position="20"/>
    </location>
</feature>
<gene>
    <name evidence="2" type="ORF">M409DRAFT_19149</name>
</gene>
<evidence type="ECO:0008006" key="4">
    <source>
        <dbReference type="Google" id="ProtNLM"/>
    </source>
</evidence>
<feature type="region of interest" description="Disordered" evidence="1">
    <location>
        <begin position="1"/>
        <end position="25"/>
    </location>
</feature>
<evidence type="ECO:0000313" key="2">
    <source>
        <dbReference type="EMBL" id="KAF2170328.1"/>
    </source>
</evidence>
<name>A0A6A6CVU5_ZASCE</name>
<dbReference type="EMBL" id="ML993585">
    <property type="protein sequence ID" value="KAF2170328.1"/>
    <property type="molecule type" value="Genomic_DNA"/>
</dbReference>
<dbReference type="AlphaFoldDB" id="A0A6A6CVU5"/>
<dbReference type="Proteomes" id="UP000799537">
    <property type="component" value="Unassembled WGS sequence"/>
</dbReference>
<proteinExistence type="predicted"/>
<dbReference type="OrthoDB" id="3794209at2759"/>
<dbReference type="InterPro" id="IPR016181">
    <property type="entry name" value="Acyl_CoA_acyltransferase"/>
</dbReference>
<organism evidence="2 3">
    <name type="scientific">Zasmidium cellare ATCC 36951</name>
    <dbReference type="NCBI Taxonomy" id="1080233"/>
    <lineage>
        <taxon>Eukaryota</taxon>
        <taxon>Fungi</taxon>
        <taxon>Dikarya</taxon>
        <taxon>Ascomycota</taxon>
        <taxon>Pezizomycotina</taxon>
        <taxon>Dothideomycetes</taxon>
        <taxon>Dothideomycetidae</taxon>
        <taxon>Mycosphaerellales</taxon>
        <taxon>Mycosphaerellaceae</taxon>
        <taxon>Zasmidium</taxon>
    </lineage>
</organism>